<proteinExistence type="predicted"/>
<dbReference type="InterPro" id="IPR044839">
    <property type="entry name" value="NDR1-like"/>
</dbReference>
<comment type="caution">
    <text evidence="4">The sequence shown here is derived from an EMBL/GenBank/DDBJ whole genome shotgun (WGS) entry which is preliminary data.</text>
</comment>
<dbReference type="OrthoDB" id="1914670at2759"/>
<keyword evidence="3" id="KW-1133">Transmembrane helix</keyword>
<name>A0A8S0UIJ7_OLEEU</name>
<organism evidence="4 5">
    <name type="scientific">Olea europaea subsp. europaea</name>
    <dbReference type="NCBI Taxonomy" id="158383"/>
    <lineage>
        <taxon>Eukaryota</taxon>
        <taxon>Viridiplantae</taxon>
        <taxon>Streptophyta</taxon>
        <taxon>Embryophyta</taxon>
        <taxon>Tracheophyta</taxon>
        <taxon>Spermatophyta</taxon>
        <taxon>Magnoliopsida</taxon>
        <taxon>eudicotyledons</taxon>
        <taxon>Gunneridae</taxon>
        <taxon>Pentapetalae</taxon>
        <taxon>asterids</taxon>
        <taxon>lamiids</taxon>
        <taxon>Lamiales</taxon>
        <taxon>Oleaceae</taxon>
        <taxon>Oleeae</taxon>
        <taxon>Olea</taxon>
    </lineage>
</organism>
<evidence type="ECO:0000313" key="5">
    <source>
        <dbReference type="Proteomes" id="UP000594638"/>
    </source>
</evidence>
<keyword evidence="2 3" id="KW-0472">Membrane</keyword>
<dbReference type="PANTHER" id="PTHR31415">
    <property type="entry name" value="OS05G0367900 PROTEIN"/>
    <property type="match status" value="1"/>
</dbReference>
<dbReference type="GO" id="GO:0098542">
    <property type="term" value="P:defense response to other organism"/>
    <property type="evidence" value="ECO:0007669"/>
    <property type="project" value="InterPro"/>
</dbReference>
<keyword evidence="5" id="KW-1185">Reference proteome</keyword>
<protein>
    <submittedName>
        <fullName evidence="4">NDR1-like</fullName>
    </submittedName>
</protein>
<evidence type="ECO:0000256" key="1">
    <source>
        <dbReference type="ARBA" id="ARBA00004370"/>
    </source>
</evidence>
<evidence type="ECO:0000313" key="4">
    <source>
        <dbReference type="EMBL" id="CAA3018697.1"/>
    </source>
</evidence>
<evidence type="ECO:0000256" key="2">
    <source>
        <dbReference type="ARBA" id="ARBA00023136"/>
    </source>
</evidence>
<dbReference type="AlphaFoldDB" id="A0A8S0UIJ7"/>
<feature type="transmembrane region" description="Helical" evidence="3">
    <location>
        <begin position="173"/>
        <end position="192"/>
    </location>
</feature>
<comment type="subcellular location">
    <subcellularLocation>
        <location evidence="1">Membrane</location>
    </subcellularLocation>
</comment>
<keyword evidence="3" id="KW-0812">Transmembrane</keyword>
<sequence>MQVKTIKESPSCSVKNLYVPALNRLDNANTSSSNNFIFFDLQLKNGLDEISVRYDPINLAFFYGPNTSLSIGNYTLGGFHQGKKKGAQRRDVVETHGVPWDDAVKAVSNGSTVIFRLDLTAKIRFKEWFFMSKKRNLAVWANMEINNSGKKVQKEAIELTSGSSRIGGYLNTMWLYQNFIVLDFWFSFWIWWCSYTSN</sequence>
<gene>
    <name evidence="4" type="ORF">OLEA9_A085023</name>
</gene>
<dbReference type="GO" id="GO:0009506">
    <property type="term" value="C:plasmodesma"/>
    <property type="evidence" value="ECO:0007669"/>
    <property type="project" value="TreeGrafter"/>
</dbReference>
<dbReference type="PANTHER" id="PTHR31415:SF52">
    <property type="entry name" value="LATE EMBRYOGENESIS ABUNDANT (LEA) HYDROXYPROLINE-RICH GLYCOPROTEIN FAMILY-RELATED"/>
    <property type="match status" value="1"/>
</dbReference>
<accession>A0A8S0UIJ7</accession>
<evidence type="ECO:0000256" key="3">
    <source>
        <dbReference type="SAM" id="Phobius"/>
    </source>
</evidence>
<dbReference type="Proteomes" id="UP000594638">
    <property type="component" value="Unassembled WGS sequence"/>
</dbReference>
<reference evidence="4 5" key="1">
    <citation type="submission" date="2019-12" db="EMBL/GenBank/DDBJ databases">
        <authorList>
            <person name="Alioto T."/>
            <person name="Alioto T."/>
            <person name="Gomez Garrido J."/>
        </authorList>
    </citation>
    <scope>NUCLEOTIDE SEQUENCE [LARGE SCALE GENOMIC DNA]</scope>
</reference>
<dbReference type="Gramene" id="OE9A085023T1">
    <property type="protein sequence ID" value="OE9A085023C1"/>
    <property type="gene ID" value="OE9A085023"/>
</dbReference>
<dbReference type="EMBL" id="CACTIH010007902">
    <property type="protein sequence ID" value="CAA3018697.1"/>
    <property type="molecule type" value="Genomic_DNA"/>
</dbReference>
<dbReference type="GO" id="GO:0005886">
    <property type="term" value="C:plasma membrane"/>
    <property type="evidence" value="ECO:0007669"/>
    <property type="project" value="TreeGrafter"/>
</dbReference>